<dbReference type="PANTHER" id="PTHR10796:SF189">
    <property type="entry name" value="SSD DOMAIN-CONTAINING PROTEIN"/>
    <property type="match status" value="1"/>
</dbReference>
<dbReference type="GO" id="GO:0018996">
    <property type="term" value="P:molting cycle, collagen and cuticulin-based cuticle"/>
    <property type="evidence" value="ECO:0007669"/>
    <property type="project" value="TreeGrafter"/>
</dbReference>
<dbReference type="GO" id="GO:0030659">
    <property type="term" value="C:cytoplasmic vesicle membrane"/>
    <property type="evidence" value="ECO:0007669"/>
    <property type="project" value="TreeGrafter"/>
</dbReference>
<feature type="transmembrane region" description="Helical" evidence="7">
    <location>
        <begin position="411"/>
        <end position="438"/>
    </location>
</feature>
<evidence type="ECO:0000256" key="2">
    <source>
        <dbReference type="ARBA" id="ARBA00005585"/>
    </source>
</evidence>
<dbReference type="AlphaFoldDB" id="A0AAN5C6S8"/>
<dbReference type="PROSITE" id="PS50156">
    <property type="entry name" value="SSD"/>
    <property type="match status" value="1"/>
</dbReference>
<feature type="transmembrane region" description="Helical" evidence="7">
    <location>
        <begin position="41"/>
        <end position="59"/>
    </location>
</feature>
<dbReference type="SUPFAM" id="SSF82866">
    <property type="entry name" value="Multidrug efflux transporter AcrB transmembrane domain"/>
    <property type="match status" value="2"/>
</dbReference>
<dbReference type="Pfam" id="PF02460">
    <property type="entry name" value="Patched"/>
    <property type="match status" value="1"/>
</dbReference>
<feature type="transmembrane region" description="Helical" evidence="7">
    <location>
        <begin position="729"/>
        <end position="752"/>
    </location>
</feature>
<evidence type="ECO:0000256" key="3">
    <source>
        <dbReference type="ARBA" id="ARBA00022692"/>
    </source>
</evidence>
<feature type="transmembrane region" description="Helical" evidence="7">
    <location>
        <begin position="469"/>
        <end position="490"/>
    </location>
</feature>
<feature type="non-terminal residue" evidence="9">
    <location>
        <position position="1"/>
    </location>
</feature>
<feature type="transmembrane region" description="Helical" evidence="7">
    <location>
        <begin position="303"/>
        <end position="331"/>
    </location>
</feature>
<comment type="subcellular location">
    <subcellularLocation>
        <location evidence="1">Membrane</location>
        <topology evidence="1">Multi-pass membrane protein</topology>
    </subcellularLocation>
</comment>
<comment type="similarity">
    <text evidence="2">Belongs to the patched family.</text>
</comment>
<keyword evidence="3 7" id="KW-0812">Transmembrane</keyword>
<dbReference type="Gene3D" id="1.20.1640.10">
    <property type="entry name" value="Multidrug efflux transporter AcrB transmembrane domain"/>
    <property type="match status" value="2"/>
</dbReference>
<feature type="transmembrane region" description="Helical" evidence="7">
    <location>
        <begin position="773"/>
        <end position="796"/>
    </location>
</feature>
<evidence type="ECO:0000256" key="1">
    <source>
        <dbReference type="ARBA" id="ARBA00004141"/>
    </source>
</evidence>
<evidence type="ECO:0000256" key="7">
    <source>
        <dbReference type="SAM" id="Phobius"/>
    </source>
</evidence>
<reference evidence="10" key="1">
    <citation type="submission" date="2022-10" db="EMBL/GenBank/DDBJ databases">
        <title>Genome assembly of Pristionchus species.</title>
        <authorList>
            <person name="Yoshida K."/>
            <person name="Sommer R.J."/>
        </authorList>
    </citation>
    <scope>NUCLEOTIDE SEQUENCE [LARGE SCALE GENOMIC DNA]</scope>
    <source>
        <strain evidence="10">RS5460</strain>
    </source>
</reference>
<dbReference type="Proteomes" id="UP001328107">
    <property type="component" value="Unassembled WGS sequence"/>
</dbReference>
<name>A0AAN5C6S8_9BILA</name>
<dbReference type="InterPro" id="IPR000731">
    <property type="entry name" value="SSD"/>
</dbReference>
<gene>
    <name evidence="9" type="ORF">PMAYCL1PPCAC_02267</name>
</gene>
<evidence type="ECO:0000256" key="5">
    <source>
        <dbReference type="ARBA" id="ARBA00023136"/>
    </source>
</evidence>
<evidence type="ECO:0000313" key="10">
    <source>
        <dbReference type="Proteomes" id="UP001328107"/>
    </source>
</evidence>
<dbReference type="GO" id="GO:0006897">
    <property type="term" value="P:endocytosis"/>
    <property type="evidence" value="ECO:0007669"/>
    <property type="project" value="TreeGrafter"/>
</dbReference>
<keyword evidence="4 7" id="KW-1133">Transmembrane helix</keyword>
<keyword evidence="6" id="KW-0325">Glycoprotein</keyword>
<dbReference type="InterPro" id="IPR051697">
    <property type="entry name" value="Patched_domain-protein"/>
</dbReference>
<evidence type="ECO:0000313" key="9">
    <source>
        <dbReference type="EMBL" id="GMR32072.1"/>
    </source>
</evidence>
<proteinExistence type="inferred from homology"/>
<evidence type="ECO:0000256" key="6">
    <source>
        <dbReference type="ARBA" id="ARBA00023180"/>
    </source>
</evidence>
<dbReference type="GO" id="GO:0005886">
    <property type="term" value="C:plasma membrane"/>
    <property type="evidence" value="ECO:0007669"/>
    <property type="project" value="TreeGrafter"/>
</dbReference>
<organism evidence="9 10">
    <name type="scientific">Pristionchus mayeri</name>
    <dbReference type="NCBI Taxonomy" id="1317129"/>
    <lineage>
        <taxon>Eukaryota</taxon>
        <taxon>Metazoa</taxon>
        <taxon>Ecdysozoa</taxon>
        <taxon>Nematoda</taxon>
        <taxon>Chromadorea</taxon>
        <taxon>Rhabditida</taxon>
        <taxon>Rhabditina</taxon>
        <taxon>Diplogasteromorpha</taxon>
        <taxon>Diplogasteroidea</taxon>
        <taxon>Neodiplogasteridae</taxon>
        <taxon>Pristionchus</taxon>
    </lineage>
</organism>
<evidence type="ECO:0000256" key="4">
    <source>
        <dbReference type="ARBA" id="ARBA00022989"/>
    </source>
</evidence>
<evidence type="ECO:0000259" key="8">
    <source>
        <dbReference type="PROSITE" id="PS50156"/>
    </source>
</evidence>
<dbReference type="InterPro" id="IPR003392">
    <property type="entry name" value="PTHD_SSD"/>
</dbReference>
<keyword evidence="5 7" id="KW-0472">Membrane</keyword>
<feature type="transmembrane region" description="Helical" evidence="7">
    <location>
        <begin position="337"/>
        <end position="357"/>
    </location>
</feature>
<keyword evidence="10" id="KW-1185">Reference proteome</keyword>
<dbReference type="EMBL" id="BTRK01000001">
    <property type="protein sequence ID" value="GMR32072.1"/>
    <property type="molecule type" value="Genomic_DNA"/>
</dbReference>
<feature type="transmembrane region" description="Helical" evidence="7">
    <location>
        <begin position="802"/>
        <end position="828"/>
    </location>
</feature>
<feature type="transmembrane region" description="Helical" evidence="7">
    <location>
        <begin position="272"/>
        <end position="291"/>
    </location>
</feature>
<comment type="caution">
    <text evidence="9">The sequence shown here is derived from an EMBL/GenBank/DDBJ whole genome shotgun (WGS) entry which is preliminary data.</text>
</comment>
<feature type="transmembrane region" description="Helical" evidence="7">
    <location>
        <begin position="701"/>
        <end position="723"/>
    </location>
</feature>
<feature type="transmembrane region" description="Helical" evidence="7">
    <location>
        <begin position="378"/>
        <end position="399"/>
    </location>
</feature>
<sequence length="845" mass="94465">AMIQPLSFSCKLADERKKGDQMLFRAGLLSLGESIGRRPKVFIIPSLLLALSAIAAFVFTPRTVILSIEDGFSSRYAESHRATELQISFFNGEGKPWYMGLFAEPRNLTTGNILNTAEYEEFAGFYKSVKKDLTIMSNDKGNFTWMDYCGEMCHLNDPLFKTMGVYNTIGWLTEMKLKWPVTQVMQYNANIGKHLFMRTEAEDGEMSEAKMGALYFMLFINGTEMKTALENFEKAVYIEANRHNSDPSKKTNLIVHSAVGMEGEIKRGLGIVGNYSAVGFVLLLFFIFISISFESFIHSRLTFFSALLSISAFLIPIFAIFSAFALCSILAIPFNILTMMTPFVAFAISLDSVLHVYHSWLHVDREMKYGSNEAQLGYVFESCIASVLINGLSFLPLSLGVFLPTEAFANLFLSIALIAAFSTFYVIFLFTPMMVWLVPCKSHVKIHETKSKCGERFWKCISKGYSTSMVLRLVSLLVVLLALAATLYGMHTEMRADVDYRSLLPPDSASRKGAGIMTDVVWPDLLHIIYFVENPPDFGQPEEYQSFMNLLEESSNLPYAIGKEADMNWLADFKSITNTPQNADRLNMSLFHSFITHDVYKAWNSGVKYTWKADGTPDINRMIVMVAFNGTRSVAGKARLINQCRTVAARYPQFDLVPFDTEVAMVDVLNEMPQYAIGFPIVLSISIFVLFLLFSPNAASAAVAALSSLLLAYLTIGCSILLGMELNPFTVGFLILFTSLVGRLVVHITFHYHESGLYKGKGSESGKIVSRTLVRTAIPTLLSSLMGVLLVLPLPFNPITMFTYFGLLGTIHLFLGLLFSFLLLPLLLSSIPRSLIGDDFFYSRH</sequence>
<accession>A0AAN5C6S8</accession>
<feature type="transmembrane region" description="Helical" evidence="7">
    <location>
        <begin position="675"/>
        <end position="694"/>
    </location>
</feature>
<protein>
    <recommendedName>
        <fullName evidence="8">SSD domain-containing protein</fullName>
    </recommendedName>
</protein>
<feature type="domain" description="SSD" evidence="8">
    <location>
        <begin position="274"/>
        <end position="436"/>
    </location>
</feature>
<dbReference type="PANTHER" id="PTHR10796">
    <property type="entry name" value="PATCHED-RELATED"/>
    <property type="match status" value="1"/>
</dbReference>